<dbReference type="InterPro" id="IPR007307">
    <property type="entry name" value="Ltv1"/>
</dbReference>
<evidence type="ECO:0008006" key="5">
    <source>
        <dbReference type="Google" id="ProtNLM"/>
    </source>
</evidence>
<dbReference type="GO" id="GO:0000056">
    <property type="term" value="P:ribosomal small subunit export from nucleus"/>
    <property type="evidence" value="ECO:0007669"/>
    <property type="project" value="TreeGrafter"/>
</dbReference>
<gene>
    <name evidence="3" type="ORF">PSACC_00774</name>
</gene>
<evidence type="ECO:0000256" key="1">
    <source>
        <dbReference type="ARBA" id="ARBA00009078"/>
    </source>
</evidence>
<keyword evidence="4" id="KW-1185">Reference proteome</keyword>
<dbReference type="Proteomes" id="UP000240830">
    <property type="component" value="Unassembled WGS sequence"/>
</dbReference>
<reference evidence="3 4" key="1">
    <citation type="submission" date="2016-10" db="EMBL/GenBank/DDBJ databases">
        <title>The genome of Paramicrosporidium saccamoebae is the missing link in understanding Cryptomycota and Microsporidia evolution.</title>
        <authorList>
            <person name="Quandt C.A."/>
            <person name="Beaudet D."/>
            <person name="Corsaro D."/>
            <person name="Michel R."/>
            <person name="Corradi N."/>
            <person name="James T."/>
        </authorList>
    </citation>
    <scope>NUCLEOTIDE SEQUENCE [LARGE SCALE GENOMIC DNA]</scope>
    <source>
        <strain evidence="3 4">KSL3</strain>
    </source>
</reference>
<dbReference type="EMBL" id="MTSL01000065">
    <property type="protein sequence ID" value="PJF19432.1"/>
    <property type="molecule type" value="Genomic_DNA"/>
</dbReference>
<dbReference type="OrthoDB" id="5852896at2759"/>
<feature type="region of interest" description="Disordered" evidence="2">
    <location>
        <begin position="364"/>
        <end position="444"/>
    </location>
</feature>
<evidence type="ECO:0000313" key="4">
    <source>
        <dbReference type="Proteomes" id="UP000240830"/>
    </source>
</evidence>
<name>A0A2H9TNZ1_9FUNG</name>
<dbReference type="PANTHER" id="PTHR21531:SF0">
    <property type="entry name" value="PROTEIN LTV1 HOMOLOG"/>
    <property type="match status" value="1"/>
</dbReference>
<comment type="caution">
    <text evidence="3">The sequence shown here is derived from an EMBL/GenBank/DDBJ whole genome shotgun (WGS) entry which is preliminary data.</text>
</comment>
<dbReference type="GO" id="GO:0042274">
    <property type="term" value="P:ribosomal small subunit biogenesis"/>
    <property type="evidence" value="ECO:0007669"/>
    <property type="project" value="InterPro"/>
</dbReference>
<dbReference type="GO" id="GO:0005829">
    <property type="term" value="C:cytosol"/>
    <property type="evidence" value="ECO:0007669"/>
    <property type="project" value="TreeGrafter"/>
</dbReference>
<organism evidence="3 4">
    <name type="scientific">Paramicrosporidium saccamoebae</name>
    <dbReference type="NCBI Taxonomy" id="1246581"/>
    <lineage>
        <taxon>Eukaryota</taxon>
        <taxon>Fungi</taxon>
        <taxon>Fungi incertae sedis</taxon>
        <taxon>Cryptomycota</taxon>
        <taxon>Cryptomycota incertae sedis</taxon>
        <taxon>Paramicrosporidium</taxon>
    </lineage>
</organism>
<evidence type="ECO:0000313" key="3">
    <source>
        <dbReference type="EMBL" id="PJF19432.1"/>
    </source>
</evidence>
<feature type="compositionally biased region" description="Basic and acidic residues" evidence="2">
    <location>
        <begin position="381"/>
        <end position="444"/>
    </location>
</feature>
<sequence length="444" mass="49869">MTRQYIDKKNALHFRLVQKSVRDQAGEGDASERAFAPMNEAAAMKMAEMNGDDELPVVMEELDLDTITSPQHPEELDGHEAGEAAKYGIYYDDSSYDYTRHLKRIGEAPDAVFIPAASTQEVDATVIVDEATALNHATYDNIQELDIDPAVREVLDALDDEAFEDEDFEDDFVVKLNRDEAAVLCPVDYSAYREKKELSVEDDTDDDSYSDCGSLRGTAYAHSLAITSIDNKFDAILKMYDGEDDLDMVDLDDEDMDGEEVEEAMQEALDEFLSQQNEYLRPTVAERKQGAILLLDDIRKEMGVPSLAILNRQVSDTDDDVDVEGSSDESSDHFDCQSLAATLTNTENLPNVIREVSKKPASIIRLSRRTGMPIESGPNMDHTEREPEAPKENKGQSRSKDETAEEKKARKAAIKTERRENRVQKKELKVRFKLGEIETSRSRA</sequence>
<dbReference type="PANTHER" id="PTHR21531">
    <property type="entry name" value="LOW-TEMPERATURE VIABILITY PROTEIN LTV1-RELATED"/>
    <property type="match status" value="1"/>
</dbReference>
<protein>
    <recommendedName>
        <fullName evidence="5">Low temperature viability protein</fullName>
    </recommendedName>
</protein>
<dbReference type="GO" id="GO:0005634">
    <property type="term" value="C:nucleus"/>
    <property type="evidence" value="ECO:0007669"/>
    <property type="project" value="TreeGrafter"/>
</dbReference>
<accession>A0A2H9TNZ1</accession>
<dbReference type="STRING" id="1246581.A0A2H9TNZ1"/>
<dbReference type="AlphaFoldDB" id="A0A2H9TNZ1"/>
<dbReference type="Pfam" id="PF04180">
    <property type="entry name" value="LTV"/>
    <property type="match status" value="1"/>
</dbReference>
<comment type="similarity">
    <text evidence="1">Belongs to the LTV1 family.</text>
</comment>
<evidence type="ECO:0000256" key="2">
    <source>
        <dbReference type="SAM" id="MobiDB-lite"/>
    </source>
</evidence>
<dbReference type="GO" id="GO:0030688">
    <property type="term" value="C:preribosome, small subunit precursor"/>
    <property type="evidence" value="ECO:0007669"/>
    <property type="project" value="TreeGrafter"/>
</dbReference>
<proteinExistence type="inferred from homology"/>